<keyword evidence="2" id="KW-1003">Cell membrane</keyword>
<comment type="subcellular location">
    <subcellularLocation>
        <location evidence="1">Cell membrane</location>
        <topology evidence="1">Single-pass membrane protein</topology>
    </subcellularLocation>
</comment>
<dbReference type="HOGENOM" id="CLU_063780_0_0_1"/>
<keyword evidence="3" id="KW-0812">Transmembrane</keyword>
<evidence type="ECO:0000256" key="1">
    <source>
        <dbReference type="ARBA" id="ARBA00004162"/>
    </source>
</evidence>
<evidence type="ECO:0000256" key="6">
    <source>
        <dbReference type="ARBA" id="ARBA00022989"/>
    </source>
</evidence>
<proteinExistence type="inferred from homology"/>
<keyword evidence="5" id="KW-0611">Plant defense</keyword>
<feature type="coiled-coil region" evidence="10">
    <location>
        <begin position="123"/>
        <end position="269"/>
    </location>
</feature>
<dbReference type="GO" id="GO:0005886">
    <property type="term" value="C:plasma membrane"/>
    <property type="evidence" value="ECO:0007669"/>
    <property type="project" value="UniProtKB-SubCell"/>
</dbReference>
<name>A0A0D3EHR4_BRAOL</name>
<evidence type="ECO:0000313" key="12">
    <source>
        <dbReference type="EnsemblPlants" id="Bo9g177590.1"/>
    </source>
</evidence>
<sequence>MAARQQPRGTGLEVQYKDFVPKSDWKDQPEAILFTIDLPGFTKEQIKVMYVHASTMIRVTGERPLAGRKWSRFNKVFTVPQNCLANKIHGSFNNNTLTITMPKETITKMPNLPETSKTMADKVEKLEEKRLLEESTRKEKEAEAEKKKKKLLEEKEGILRKLQEEAKAKEMAEAKKLQEEAVAKEKAGTKRMQEEAIAKEKAEARRLQEEAKAREMVEARRLQEEVIAKEKAEARRLQEEAKAKEMAEAKRLQKAAISKEKLLEEAALEKKIQDKKSMDEFVRKEKMKEKLSYSVLEENKTGKGIMEKIRGREITSEEKKLMMDVGVSAFVIFALGAYVSYRPE</sequence>
<dbReference type="Pfam" id="PF00011">
    <property type="entry name" value="HSP20"/>
    <property type="match status" value="1"/>
</dbReference>
<dbReference type="OrthoDB" id="1431247at2759"/>
<dbReference type="Proteomes" id="UP000032141">
    <property type="component" value="Chromosome C9"/>
</dbReference>
<evidence type="ECO:0000256" key="3">
    <source>
        <dbReference type="ARBA" id="ARBA00022692"/>
    </source>
</evidence>
<comment type="similarity">
    <text evidence="8 9">Belongs to the small heat shock protein (HSP20) family.</text>
</comment>
<evidence type="ECO:0000313" key="13">
    <source>
        <dbReference type="Proteomes" id="UP000032141"/>
    </source>
</evidence>
<dbReference type="Gramene" id="Bo9g177590.1">
    <property type="protein sequence ID" value="Bo9g177590.1"/>
    <property type="gene ID" value="Bo9g177590"/>
</dbReference>
<dbReference type="SMR" id="A0A0D3EHR4"/>
<keyword evidence="13" id="KW-1185">Reference proteome</keyword>
<evidence type="ECO:0000256" key="4">
    <source>
        <dbReference type="ARBA" id="ARBA00022737"/>
    </source>
</evidence>
<protein>
    <recommendedName>
        <fullName evidence="11">SHSP domain-containing protein</fullName>
    </recommendedName>
</protein>
<dbReference type="AlphaFoldDB" id="A0A0D3EHR4"/>
<dbReference type="GO" id="GO:0034605">
    <property type="term" value="P:cellular response to heat"/>
    <property type="evidence" value="ECO:0007669"/>
    <property type="project" value="TreeGrafter"/>
</dbReference>
<dbReference type="STRING" id="109376.A0A0D3EHR4"/>
<keyword evidence="6" id="KW-1133">Transmembrane helix</keyword>
<evidence type="ECO:0000256" key="10">
    <source>
        <dbReference type="SAM" id="Coils"/>
    </source>
</evidence>
<dbReference type="OMA" id="IPDYCEA"/>
<dbReference type="Gene3D" id="2.60.40.790">
    <property type="match status" value="1"/>
</dbReference>
<evidence type="ECO:0000259" key="11">
    <source>
        <dbReference type="PROSITE" id="PS01031"/>
    </source>
</evidence>
<feature type="domain" description="SHSP" evidence="11">
    <location>
        <begin position="14"/>
        <end position="118"/>
    </location>
</feature>
<dbReference type="InterPro" id="IPR008978">
    <property type="entry name" value="HSP20-like_chaperone"/>
</dbReference>
<keyword evidence="4" id="KW-0677">Repeat</keyword>
<evidence type="ECO:0000256" key="2">
    <source>
        <dbReference type="ARBA" id="ARBA00022475"/>
    </source>
</evidence>
<evidence type="ECO:0000256" key="9">
    <source>
        <dbReference type="RuleBase" id="RU003616"/>
    </source>
</evidence>
<dbReference type="RefSeq" id="XP_013611015.1">
    <property type="nucleotide sequence ID" value="XM_013755561.1"/>
</dbReference>
<dbReference type="PROSITE" id="PS01031">
    <property type="entry name" value="SHSP"/>
    <property type="match status" value="1"/>
</dbReference>
<dbReference type="eggNOG" id="KOG0710">
    <property type="taxonomic scope" value="Eukaryota"/>
</dbReference>
<dbReference type="SUPFAM" id="SSF49764">
    <property type="entry name" value="HSP20-like chaperones"/>
    <property type="match status" value="1"/>
</dbReference>
<reference evidence="12" key="2">
    <citation type="submission" date="2015-03" db="UniProtKB">
        <authorList>
            <consortium name="EnsemblPlants"/>
        </authorList>
    </citation>
    <scope>IDENTIFICATION</scope>
</reference>
<dbReference type="EnsemblPlants" id="Bo9g177590.1">
    <property type="protein sequence ID" value="Bo9g177590.1"/>
    <property type="gene ID" value="Bo9g177590"/>
</dbReference>
<dbReference type="GeneID" id="106317785"/>
<dbReference type="PANTHER" id="PTHR43670">
    <property type="entry name" value="HEAT SHOCK PROTEIN 26"/>
    <property type="match status" value="1"/>
</dbReference>
<dbReference type="KEGG" id="boe:106317785"/>
<keyword evidence="7" id="KW-0472">Membrane</keyword>
<dbReference type="CDD" id="cd06464">
    <property type="entry name" value="ACD_sHsps-like"/>
    <property type="match status" value="1"/>
</dbReference>
<dbReference type="GO" id="GO:0006952">
    <property type="term" value="P:defense response"/>
    <property type="evidence" value="ECO:0007669"/>
    <property type="project" value="UniProtKB-KW"/>
</dbReference>
<organism evidence="12 13">
    <name type="scientific">Brassica oleracea var. oleracea</name>
    <dbReference type="NCBI Taxonomy" id="109376"/>
    <lineage>
        <taxon>Eukaryota</taxon>
        <taxon>Viridiplantae</taxon>
        <taxon>Streptophyta</taxon>
        <taxon>Embryophyta</taxon>
        <taxon>Tracheophyta</taxon>
        <taxon>Spermatophyta</taxon>
        <taxon>Magnoliopsida</taxon>
        <taxon>eudicotyledons</taxon>
        <taxon>Gunneridae</taxon>
        <taxon>Pentapetalae</taxon>
        <taxon>rosids</taxon>
        <taxon>malvids</taxon>
        <taxon>Brassicales</taxon>
        <taxon>Brassicaceae</taxon>
        <taxon>Brassiceae</taxon>
        <taxon>Brassica</taxon>
    </lineage>
</organism>
<evidence type="ECO:0000256" key="8">
    <source>
        <dbReference type="PROSITE-ProRule" id="PRU00285"/>
    </source>
</evidence>
<reference evidence="12 13" key="1">
    <citation type="journal article" date="2014" name="Genome Biol.">
        <title>Transcriptome and methylome profiling reveals relics of genome dominance in the mesopolyploid Brassica oleracea.</title>
        <authorList>
            <person name="Parkin I.A."/>
            <person name="Koh C."/>
            <person name="Tang H."/>
            <person name="Robinson S.J."/>
            <person name="Kagale S."/>
            <person name="Clarke W.E."/>
            <person name="Town C.D."/>
            <person name="Nixon J."/>
            <person name="Krishnakumar V."/>
            <person name="Bidwell S.L."/>
            <person name="Denoeud F."/>
            <person name="Belcram H."/>
            <person name="Links M.G."/>
            <person name="Just J."/>
            <person name="Clarke C."/>
            <person name="Bender T."/>
            <person name="Huebert T."/>
            <person name="Mason A.S."/>
            <person name="Pires J.C."/>
            <person name="Barker G."/>
            <person name="Moore J."/>
            <person name="Walley P.G."/>
            <person name="Manoli S."/>
            <person name="Batley J."/>
            <person name="Edwards D."/>
            <person name="Nelson M.N."/>
            <person name="Wang X."/>
            <person name="Paterson A.H."/>
            <person name="King G."/>
            <person name="Bancroft I."/>
            <person name="Chalhoub B."/>
            <person name="Sharpe A.G."/>
        </authorList>
    </citation>
    <scope>NUCLEOTIDE SEQUENCE</scope>
    <source>
        <strain evidence="12 13">cv. TO1000</strain>
    </source>
</reference>
<accession>A0A0D3EHR4</accession>
<dbReference type="InterPro" id="IPR002068">
    <property type="entry name" value="A-crystallin/Hsp20_dom"/>
</dbReference>
<evidence type="ECO:0000256" key="7">
    <source>
        <dbReference type="ARBA" id="ARBA00023136"/>
    </source>
</evidence>
<dbReference type="PANTHER" id="PTHR43670:SF121">
    <property type="entry name" value="PROTEIN RESTRICTED TEV MOVEMENT 2"/>
    <property type="match status" value="1"/>
</dbReference>
<evidence type="ECO:0000256" key="5">
    <source>
        <dbReference type="ARBA" id="ARBA00022821"/>
    </source>
</evidence>
<keyword evidence="10" id="KW-0175">Coiled coil</keyword>